<dbReference type="GeneID" id="94829397"/>
<protein>
    <submittedName>
        <fullName evidence="1">Uncharacterized protein</fullName>
    </submittedName>
</protein>
<organism evidence="1 2">
    <name type="scientific">Tritrichomonas foetus</name>
    <dbReference type="NCBI Taxonomy" id="1144522"/>
    <lineage>
        <taxon>Eukaryota</taxon>
        <taxon>Metamonada</taxon>
        <taxon>Parabasalia</taxon>
        <taxon>Tritrichomonadida</taxon>
        <taxon>Tritrichomonadidae</taxon>
        <taxon>Tritrichomonas</taxon>
    </lineage>
</organism>
<keyword evidence="2" id="KW-1185">Reference proteome</keyword>
<gene>
    <name evidence="1" type="ORF">TRFO_09125</name>
</gene>
<sequence length="81" mass="9507">MNLPKEIGSEKYSYIFDNVETFMKSAFGSCESYQAFNTLQVKDYTKYDITVFDGKVKHDYRDNHFPVDLQEAFQMGERLVS</sequence>
<evidence type="ECO:0000313" key="1">
    <source>
        <dbReference type="EMBL" id="OHS97977.1"/>
    </source>
</evidence>
<name>A0A1J4JH12_9EUKA</name>
<dbReference type="Proteomes" id="UP000179807">
    <property type="component" value="Unassembled WGS sequence"/>
</dbReference>
<comment type="caution">
    <text evidence="1">The sequence shown here is derived from an EMBL/GenBank/DDBJ whole genome shotgun (WGS) entry which is preliminary data.</text>
</comment>
<dbReference type="RefSeq" id="XP_068351114.1">
    <property type="nucleotide sequence ID" value="XM_068494693.1"/>
</dbReference>
<dbReference type="VEuPathDB" id="TrichDB:TRFO_09125"/>
<evidence type="ECO:0000313" key="2">
    <source>
        <dbReference type="Proteomes" id="UP000179807"/>
    </source>
</evidence>
<dbReference type="EMBL" id="MLAK01001082">
    <property type="protein sequence ID" value="OHS97977.1"/>
    <property type="molecule type" value="Genomic_DNA"/>
</dbReference>
<reference evidence="1" key="1">
    <citation type="submission" date="2016-10" db="EMBL/GenBank/DDBJ databases">
        <authorList>
            <person name="Benchimol M."/>
            <person name="Almeida L.G."/>
            <person name="Vasconcelos A.T."/>
            <person name="Perreira-Neves A."/>
            <person name="Rosa I.A."/>
            <person name="Tasca T."/>
            <person name="Bogo M.R."/>
            <person name="de Souza W."/>
        </authorList>
    </citation>
    <scope>NUCLEOTIDE SEQUENCE [LARGE SCALE GENOMIC DNA]</scope>
    <source>
        <strain evidence="1">K</strain>
    </source>
</reference>
<proteinExistence type="predicted"/>
<dbReference type="AlphaFoldDB" id="A0A1J4JH12"/>
<accession>A0A1J4JH12</accession>